<name>A0A392WB53_9FABA</name>
<sequence>AMGLSSSSSPRMEG</sequence>
<reference evidence="1 2" key="1">
    <citation type="journal article" date="2018" name="Front. Plant Sci.">
        <title>Red Clover (Trifolium pratense) and Zigzag Clover (T. medium) - A Picture of Genomic Similarities and Differences.</title>
        <authorList>
            <person name="Dluhosova J."/>
            <person name="Istvanek J."/>
            <person name="Nedelnik J."/>
            <person name="Repkova J."/>
        </authorList>
    </citation>
    <scope>NUCLEOTIDE SEQUENCE [LARGE SCALE GENOMIC DNA]</scope>
    <source>
        <strain evidence="2">cv. 10/8</strain>
        <tissue evidence="1">Leaf</tissue>
    </source>
</reference>
<accession>A0A392WB53</accession>
<protein>
    <submittedName>
        <fullName evidence="1">Uncharacterized protein</fullName>
    </submittedName>
</protein>
<dbReference type="EMBL" id="LXQA011413186">
    <property type="protein sequence ID" value="MCI96381.1"/>
    <property type="molecule type" value="Genomic_DNA"/>
</dbReference>
<evidence type="ECO:0000313" key="1">
    <source>
        <dbReference type="EMBL" id="MCI96381.1"/>
    </source>
</evidence>
<evidence type="ECO:0000313" key="2">
    <source>
        <dbReference type="Proteomes" id="UP000265520"/>
    </source>
</evidence>
<organism evidence="1 2">
    <name type="scientific">Trifolium medium</name>
    <dbReference type="NCBI Taxonomy" id="97028"/>
    <lineage>
        <taxon>Eukaryota</taxon>
        <taxon>Viridiplantae</taxon>
        <taxon>Streptophyta</taxon>
        <taxon>Embryophyta</taxon>
        <taxon>Tracheophyta</taxon>
        <taxon>Spermatophyta</taxon>
        <taxon>Magnoliopsida</taxon>
        <taxon>eudicotyledons</taxon>
        <taxon>Gunneridae</taxon>
        <taxon>Pentapetalae</taxon>
        <taxon>rosids</taxon>
        <taxon>fabids</taxon>
        <taxon>Fabales</taxon>
        <taxon>Fabaceae</taxon>
        <taxon>Papilionoideae</taxon>
        <taxon>50 kb inversion clade</taxon>
        <taxon>NPAAA clade</taxon>
        <taxon>Hologalegina</taxon>
        <taxon>IRL clade</taxon>
        <taxon>Trifolieae</taxon>
        <taxon>Trifolium</taxon>
    </lineage>
</organism>
<dbReference type="Proteomes" id="UP000265520">
    <property type="component" value="Unassembled WGS sequence"/>
</dbReference>
<comment type="caution">
    <text evidence="1">The sequence shown here is derived from an EMBL/GenBank/DDBJ whole genome shotgun (WGS) entry which is preliminary data.</text>
</comment>
<feature type="non-terminal residue" evidence="1">
    <location>
        <position position="1"/>
    </location>
</feature>
<keyword evidence="2" id="KW-1185">Reference proteome</keyword>
<proteinExistence type="predicted"/>